<dbReference type="RefSeq" id="WP_011324350.1">
    <property type="nucleotide sequence ID" value="NC_007426.1"/>
</dbReference>
<dbReference type="EC" id="3.5.1.90" evidence="2"/>
<keyword evidence="2" id="KW-0378">Hydrolase</keyword>
<dbReference type="HOGENOM" id="CLU_087823_0_0_2"/>
<organism evidence="2 3">
    <name type="scientific">Natronomonas pharaonis (strain ATCC 35678 / DSM 2160 / CIP 103997 / JCM 8858 / NBRC 14720 / NCIMB 2260 / Gabara)</name>
    <name type="common">Halobacterium pharaonis</name>
    <dbReference type="NCBI Taxonomy" id="348780"/>
    <lineage>
        <taxon>Archaea</taxon>
        <taxon>Methanobacteriati</taxon>
        <taxon>Methanobacteriota</taxon>
        <taxon>Stenosarchaea group</taxon>
        <taxon>Halobacteria</taxon>
        <taxon>Halobacteriales</taxon>
        <taxon>Natronomonadaceae</taxon>
        <taxon>Natronomonas</taxon>
    </lineage>
</organism>
<evidence type="ECO:0000313" key="3">
    <source>
        <dbReference type="Proteomes" id="UP000002698"/>
    </source>
</evidence>
<name>A0A1U7EZI7_NATPD</name>
<feature type="region of interest" description="Disordered" evidence="1">
    <location>
        <begin position="204"/>
        <end position="229"/>
    </location>
</feature>
<dbReference type="OrthoDB" id="157452at2157"/>
<dbReference type="GO" id="GO:0043756">
    <property type="term" value="F:adenosylcobinamide hydrolase activity"/>
    <property type="evidence" value="ECO:0007669"/>
    <property type="project" value="UniProtKB-EC"/>
</dbReference>
<dbReference type="AlphaFoldDB" id="A0A1U7EZI7"/>
<dbReference type="InterPro" id="IPR052209">
    <property type="entry name" value="CbiZ"/>
</dbReference>
<dbReference type="InterPro" id="IPR002808">
    <property type="entry name" value="AdoCbi_amidolase"/>
</dbReference>
<dbReference type="Pfam" id="PF01955">
    <property type="entry name" value="CbiZ"/>
    <property type="match status" value="1"/>
</dbReference>
<protein>
    <submittedName>
        <fullName evidence="2">Adenosylcobinamide amidohydrolase</fullName>
        <ecNumber evidence="2">3.5.1.90</ecNumber>
    </submittedName>
</protein>
<dbReference type="Proteomes" id="UP000002698">
    <property type="component" value="Chromosome"/>
</dbReference>
<dbReference type="PANTHER" id="PTHR35336">
    <property type="entry name" value="ADENOSYLCOBINAMIDE AMIDOHYDROLASE"/>
    <property type="match status" value="1"/>
</dbReference>
<keyword evidence="3" id="KW-1185">Reference proteome</keyword>
<dbReference type="EnsemblBacteria" id="CAI50741">
    <property type="protein sequence ID" value="CAI50741"/>
    <property type="gene ID" value="NP_5300A"/>
</dbReference>
<dbReference type="STRING" id="348780.NP_5300A"/>
<gene>
    <name evidence="2" type="primary">cbiZ</name>
    <name evidence="2" type="ordered locus">NP_5300A</name>
</gene>
<accession>A0A1U7EZI7</accession>
<dbReference type="PANTHER" id="PTHR35336:SF5">
    <property type="entry name" value="ADENOSYLCOBINAMIDE AMIDOHYDROLASE"/>
    <property type="match status" value="1"/>
</dbReference>
<sequence length="229" mass="23299">MFDFERTSDRLTVREPGTRWLSNGFDGGYTVADAAHNLTVPDGFGRTDLDAYAAERLGEPPAGPTLLTGVNQQHARGGRLGPVVAVVTAGLSNPATLPMAASADDGRTDGADREWRPGTVNIVVGTRRPLSDGGLAGLLATAVEAKTATLSAVAGCTGTTSDAVAVGCPSGDTPEPFAGSATEVGAAVRACVREALLASLASRYEDGPPAPADAEHGVETDDRAAVFQP</sequence>
<dbReference type="GeneID" id="3702326"/>
<dbReference type="KEGG" id="nph:NP_5300A"/>
<reference evidence="2 3" key="1">
    <citation type="journal article" date="2005" name="Genome Res.">
        <title>Living with two extremes: conclusions from the genome sequence of Natronomonas pharaonis.</title>
        <authorList>
            <person name="Falb M."/>
            <person name="Pfeiffer F."/>
            <person name="Palm P."/>
            <person name="Rodewald K."/>
            <person name="Hickmann V."/>
            <person name="Tittor J."/>
            <person name="Oesterhelt D."/>
        </authorList>
    </citation>
    <scope>NUCLEOTIDE SEQUENCE [LARGE SCALE GENOMIC DNA]</scope>
    <source>
        <strain evidence="3">ATCC 35678 / DSM 2160 / CIP 103997 / JCM 8858 / NBRC 14720 / NCIMB 2260 / Gabara</strain>
    </source>
</reference>
<evidence type="ECO:0000313" key="2">
    <source>
        <dbReference type="EMBL" id="CAI50741.1"/>
    </source>
</evidence>
<proteinExistence type="predicted"/>
<dbReference type="EMBL" id="CR936257">
    <property type="protein sequence ID" value="CAI50741.1"/>
    <property type="molecule type" value="Genomic_DNA"/>
</dbReference>
<evidence type="ECO:0000256" key="1">
    <source>
        <dbReference type="SAM" id="MobiDB-lite"/>
    </source>
</evidence>
<feature type="compositionally biased region" description="Basic and acidic residues" evidence="1">
    <location>
        <begin position="213"/>
        <end position="229"/>
    </location>
</feature>
<dbReference type="eggNOG" id="arCOG01870">
    <property type="taxonomic scope" value="Archaea"/>
</dbReference>